<accession>A0A109LKC2</accession>
<proteinExistence type="predicted"/>
<dbReference type="Proteomes" id="UP000061348">
    <property type="component" value="Unassembled WGS sequence"/>
</dbReference>
<gene>
    <name evidence="1" type="ORF">PFLmoz3_01865</name>
</gene>
<dbReference type="AlphaFoldDB" id="A0A109LKC2"/>
<evidence type="ECO:0000313" key="1">
    <source>
        <dbReference type="EMBL" id="KWV88966.1"/>
    </source>
</evidence>
<evidence type="ECO:0000313" key="2">
    <source>
        <dbReference type="Proteomes" id="UP000061348"/>
    </source>
</evidence>
<comment type="caution">
    <text evidence="1">The sequence shown here is derived from an EMBL/GenBank/DDBJ whole genome shotgun (WGS) entry which is preliminary data.</text>
</comment>
<organism evidence="1 2">
    <name type="scientific">Pseudomonas fluorescens</name>
    <dbReference type="NCBI Taxonomy" id="294"/>
    <lineage>
        <taxon>Bacteria</taxon>
        <taxon>Pseudomonadati</taxon>
        <taxon>Pseudomonadota</taxon>
        <taxon>Gammaproteobacteria</taxon>
        <taxon>Pseudomonadales</taxon>
        <taxon>Pseudomonadaceae</taxon>
        <taxon>Pseudomonas</taxon>
    </lineage>
</organism>
<protein>
    <submittedName>
        <fullName evidence="1">Uncharacterized protein</fullName>
    </submittedName>
</protein>
<reference evidence="1 2" key="1">
    <citation type="submission" date="2015-05" db="EMBL/GenBank/DDBJ databases">
        <title>A genomic and transcriptomic approach to investigate the blue pigment phenotype in Pseudomonas fluorescens.</title>
        <authorList>
            <person name="Andreani N.A."/>
            <person name="Cardazzo B."/>
        </authorList>
    </citation>
    <scope>NUCLEOTIDE SEQUENCE [LARGE SCALE GENOMIC DNA]</scope>
    <source>
        <strain evidence="1 2">Ps_22</strain>
    </source>
</reference>
<sequence>METIFVPVAADDQAVLLIQGQVVLPIDRVAVGVECTVIIAEGIALGVAVFTVAQLQARPPAVIELGIDIAAGAAHGVVGVGFLAQALPGGAVVAAITVVVLRLATVIQQVEARLQLIAERMAEVQADGLVAVGIMVAVTGKRRVARIDTGGFIQARAQVEARVFITARQAQAALPGLVAAKAQFQARLQALLGIAPGKHLNHPANRIAAVNDRT</sequence>
<dbReference type="EMBL" id="LCYA01000052">
    <property type="protein sequence ID" value="KWV88966.1"/>
    <property type="molecule type" value="Genomic_DNA"/>
</dbReference>
<name>A0A109LKC2_PSEFL</name>